<evidence type="ECO:0008006" key="5">
    <source>
        <dbReference type="Google" id="ProtNLM"/>
    </source>
</evidence>
<feature type="chain" id="PRO_5032333824" description="Copper chaperone PCu(A)C" evidence="2">
    <location>
        <begin position="25"/>
        <end position="291"/>
    </location>
</feature>
<dbReference type="Proteomes" id="UP000024900">
    <property type="component" value="Unassembled WGS sequence"/>
</dbReference>
<sequence length="291" mass="30510">MISSKRAFAGAVALTCLVWPPAFAADTTSGDLVITRAWSRATPGGAKVAGGYLTIENRGHAPERLQTASAAHALRTEIHEMAVNNGVMTMRPLIDGLVIAPGQIVELAPGGGHLMFIGLDAPLRVGDQVPVTLSFEHAGEVKVTLDVQAIGAQAPEKTERTEIAQPAHHPEPAAAAPPTMVSEADESFFTHLHAEKAMANVTVSPGRAGPVEIAIQLEDANELPLSADAVAVTLGNPEHGVAPMTANAERVGNDQWRVRMSAPLSGRWSLGLDIRITPSDAVNVVSPILLR</sequence>
<organism evidence="3 4">
    <name type="scientific">Bradyrhizobium diazoefficiens SEMIA 5080</name>
    <dbReference type="NCBI Taxonomy" id="754504"/>
    <lineage>
        <taxon>Bacteria</taxon>
        <taxon>Pseudomonadati</taxon>
        <taxon>Pseudomonadota</taxon>
        <taxon>Alphaproteobacteria</taxon>
        <taxon>Hyphomicrobiales</taxon>
        <taxon>Nitrobacteraceae</taxon>
        <taxon>Bradyrhizobium</taxon>
    </lineage>
</organism>
<reference evidence="3 4" key="1">
    <citation type="journal article" date="2014" name="BMC Genomics">
        <title>Comparative genomics of Bradyrhizobium japonicum CPAC 15 and Bradyrhizobium diazoefficiens CPAC 7: elite model strains for understanding symbiotic performance with soybean.</title>
        <authorList>
            <person name="Siqueira A.F."/>
            <person name="Ormeno-Orrillo E."/>
            <person name="Souza R.C."/>
            <person name="Rodrigues E.P."/>
            <person name="Almeida L.G."/>
            <person name="Barcellos F.G."/>
            <person name="Batista J.S."/>
            <person name="Nakatami A.S."/>
            <person name="Martinez-Romero E."/>
            <person name="Vasconcelos A.T."/>
            <person name="Hungria M."/>
        </authorList>
    </citation>
    <scope>NUCLEOTIDE SEQUENCE [LARGE SCALE GENOMIC DNA]</scope>
    <source>
        <strain evidence="3 4">SEMIA 5080</strain>
    </source>
</reference>
<dbReference type="EMBL" id="ADOU02000008">
    <property type="protein sequence ID" value="KGJ63452.1"/>
    <property type="molecule type" value="Genomic_DNA"/>
</dbReference>
<name>A0A837C2Q1_9BRAD</name>
<evidence type="ECO:0000313" key="3">
    <source>
        <dbReference type="EMBL" id="KGJ63452.1"/>
    </source>
</evidence>
<dbReference type="InterPro" id="IPR036182">
    <property type="entry name" value="PCuAC_sf"/>
</dbReference>
<protein>
    <recommendedName>
        <fullName evidence="5">Copper chaperone PCu(A)C</fullName>
    </recommendedName>
</protein>
<proteinExistence type="predicted"/>
<evidence type="ECO:0000256" key="2">
    <source>
        <dbReference type="SAM" id="SignalP"/>
    </source>
</evidence>
<dbReference type="PANTHER" id="PTHR36302">
    <property type="entry name" value="BLR7088 PROTEIN"/>
    <property type="match status" value="1"/>
</dbReference>
<dbReference type="InterPro" id="IPR058248">
    <property type="entry name" value="Lxx211020-like"/>
</dbReference>
<evidence type="ECO:0000256" key="1">
    <source>
        <dbReference type="SAM" id="MobiDB-lite"/>
    </source>
</evidence>
<dbReference type="SUPFAM" id="SSF110087">
    <property type="entry name" value="DR1885-like metal-binding protein"/>
    <property type="match status" value="1"/>
</dbReference>
<accession>A0A837C2Q1</accession>
<dbReference type="Gene3D" id="2.60.40.1890">
    <property type="entry name" value="PCu(A)C copper chaperone"/>
    <property type="match status" value="1"/>
</dbReference>
<dbReference type="Pfam" id="PF04314">
    <property type="entry name" value="PCuAC"/>
    <property type="match status" value="1"/>
</dbReference>
<feature type="signal peptide" evidence="2">
    <location>
        <begin position="1"/>
        <end position="24"/>
    </location>
</feature>
<keyword evidence="2" id="KW-0732">Signal</keyword>
<dbReference type="PANTHER" id="PTHR36302:SF1">
    <property type="entry name" value="COPPER CHAPERONE PCU(A)C"/>
    <property type="match status" value="1"/>
</dbReference>
<gene>
    <name evidence="3" type="ORF">BJA5080_05248</name>
</gene>
<evidence type="ECO:0000313" key="4">
    <source>
        <dbReference type="Proteomes" id="UP000024900"/>
    </source>
</evidence>
<comment type="caution">
    <text evidence="3">The sequence shown here is derived from an EMBL/GenBank/DDBJ whole genome shotgun (WGS) entry which is preliminary data.</text>
</comment>
<dbReference type="InterPro" id="IPR007410">
    <property type="entry name" value="LpqE-like"/>
</dbReference>
<feature type="region of interest" description="Disordered" evidence="1">
    <location>
        <begin position="155"/>
        <end position="177"/>
    </location>
</feature>
<dbReference type="AlphaFoldDB" id="A0A837C2Q1"/>